<comment type="caution">
    <text evidence="2">The sequence shown here is derived from an EMBL/GenBank/DDBJ whole genome shotgun (WGS) entry which is preliminary data.</text>
</comment>
<reference evidence="2 3" key="1">
    <citation type="submission" date="2015-11" db="EMBL/GenBank/DDBJ databases">
        <title>Draft genome sequences of new species of the genus Lactobacillus isolated from orchardgrass silage.</title>
        <authorList>
            <person name="Tohno M."/>
            <person name="Tanizawa Y."/>
            <person name="Arita M."/>
        </authorList>
    </citation>
    <scope>NUCLEOTIDE SEQUENCE [LARGE SCALE GENOMIC DNA]</scope>
    <source>
        <strain evidence="2 3">IWT140</strain>
    </source>
</reference>
<dbReference type="Proteomes" id="UP000198430">
    <property type="component" value="Unassembled WGS sequence"/>
</dbReference>
<sequence>MTVITIQSANAKTNFDAIRKVYWQTWMTTYRGLVPSAVLNQLTPAVWHPEKRWRNTQLALNETGEIIGVCSYGPARLPLFADWGELYSIYILLAYQHQGVGQRLMAQALSTLRQKYQHLYLEVLVTNIDAQHFYTRLGFYRTTMTHSSHVSGGKLKTIIFASN</sequence>
<dbReference type="AlphaFoldDB" id="A0A1Z5INR4"/>
<dbReference type="InterPro" id="IPR050276">
    <property type="entry name" value="MshD_Acetyltransferase"/>
</dbReference>
<dbReference type="Pfam" id="PF00583">
    <property type="entry name" value="Acetyltransf_1"/>
    <property type="match status" value="1"/>
</dbReference>
<dbReference type="RefSeq" id="WP_089088056.1">
    <property type="nucleotide sequence ID" value="NZ_BCMH01000003.1"/>
</dbReference>
<accession>A0A1Z5INR4</accession>
<proteinExistence type="predicted"/>
<gene>
    <name evidence="2" type="ORF">IWT140_00679</name>
</gene>
<dbReference type="PANTHER" id="PTHR43617">
    <property type="entry name" value="L-AMINO ACID N-ACETYLTRANSFERASE"/>
    <property type="match status" value="1"/>
</dbReference>
<evidence type="ECO:0000259" key="1">
    <source>
        <dbReference type="PROSITE" id="PS51186"/>
    </source>
</evidence>
<dbReference type="SUPFAM" id="SSF55729">
    <property type="entry name" value="Acyl-CoA N-acyltransferases (Nat)"/>
    <property type="match status" value="1"/>
</dbReference>
<dbReference type="PROSITE" id="PS51186">
    <property type="entry name" value="GNAT"/>
    <property type="match status" value="1"/>
</dbReference>
<evidence type="ECO:0000313" key="3">
    <source>
        <dbReference type="Proteomes" id="UP000198430"/>
    </source>
</evidence>
<organism evidence="2 3">
    <name type="scientific">Secundilactobacillus pentosiphilus</name>
    <dbReference type="NCBI Taxonomy" id="1714682"/>
    <lineage>
        <taxon>Bacteria</taxon>
        <taxon>Bacillati</taxon>
        <taxon>Bacillota</taxon>
        <taxon>Bacilli</taxon>
        <taxon>Lactobacillales</taxon>
        <taxon>Lactobacillaceae</taxon>
        <taxon>Secundilactobacillus</taxon>
    </lineage>
</organism>
<dbReference type="InterPro" id="IPR016181">
    <property type="entry name" value="Acyl_CoA_acyltransferase"/>
</dbReference>
<dbReference type="PANTHER" id="PTHR43617:SF30">
    <property type="entry name" value="HISTONE ACETYLTRANSFERASE"/>
    <property type="match status" value="1"/>
</dbReference>
<keyword evidence="3" id="KW-1185">Reference proteome</keyword>
<dbReference type="CDD" id="cd04301">
    <property type="entry name" value="NAT_SF"/>
    <property type="match status" value="1"/>
</dbReference>
<dbReference type="InterPro" id="IPR000182">
    <property type="entry name" value="GNAT_dom"/>
</dbReference>
<dbReference type="GO" id="GO:0016747">
    <property type="term" value="F:acyltransferase activity, transferring groups other than amino-acyl groups"/>
    <property type="evidence" value="ECO:0007669"/>
    <property type="project" value="InterPro"/>
</dbReference>
<dbReference type="EMBL" id="BCMH01000003">
    <property type="protein sequence ID" value="GAX03081.1"/>
    <property type="molecule type" value="Genomic_DNA"/>
</dbReference>
<dbReference type="Gene3D" id="3.40.630.30">
    <property type="match status" value="1"/>
</dbReference>
<evidence type="ECO:0000313" key="2">
    <source>
        <dbReference type="EMBL" id="GAX03081.1"/>
    </source>
</evidence>
<feature type="domain" description="N-acetyltransferase" evidence="1">
    <location>
        <begin position="4"/>
        <end position="163"/>
    </location>
</feature>
<protein>
    <submittedName>
        <fullName evidence="2">GNAT family acetyltransferase</fullName>
    </submittedName>
</protein>
<name>A0A1Z5INR4_9LACO</name>